<dbReference type="EMBL" id="SJTG01000001">
    <property type="protein sequence ID" value="TCI12638.1"/>
    <property type="molecule type" value="Genomic_DNA"/>
</dbReference>
<evidence type="ECO:0008006" key="3">
    <source>
        <dbReference type="Google" id="ProtNLM"/>
    </source>
</evidence>
<evidence type="ECO:0000313" key="1">
    <source>
        <dbReference type="EMBL" id="TCI12638.1"/>
    </source>
</evidence>
<reference evidence="1 2" key="1">
    <citation type="submission" date="2019-02" db="EMBL/GenBank/DDBJ databases">
        <title>Dyella amyloliquefaciens sp. nov., isolated from forest soil.</title>
        <authorList>
            <person name="Gao Z.-H."/>
            <person name="Qiu L.-H."/>
        </authorList>
    </citation>
    <scope>NUCLEOTIDE SEQUENCE [LARGE SCALE GENOMIC DNA]</scope>
    <source>
        <strain evidence="1 2">KACC 12747</strain>
    </source>
</reference>
<accession>A0A4R0YZX4</accession>
<dbReference type="SUPFAM" id="SSF74653">
    <property type="entry name" value="TolA/TonB C-terminal domain"/>
    <property type="match status" value="1"/>
</dbReference>
<sequence length="275" mass="29118">MHAALLSPLALAGSPAKPDLSAILTGSIVISEKGAVQSTALDVMPGRPVDESINGMIRQIVSGWRFAPATADGKPVPSQTSIHVRLVARPNDDGSFKVFAGGTTFGADPSMNATDYPQPLRLEAPSPPRGLDEVGGTVYLALRINREGRVDDAFVEQVNLLRGDNETYMSYWRDELARPVLGAARNWTFIPPSTGALASQATWTVHLGVNIGGRRAMKAMSDPSRSAWSPYFPGPIHAVPWLKGALINPAAPDALVQGAMVVEGTAPKLLTASHP</sequence>
<keyword evidence="2" id="KW-1185">Reference proteome</keyword>
<name>A0A4R0YZX4_9GAMM</name>
<gene>
    <name evidence="1" type="ORF">EZM97_04630</name>
</gene>
<comment type="caution">
    <text evidence="1">The sequence shown here is derived from an EMBL/GenBank/DDBJ whole genome shotgun (WGS) entry which is preliminary data.</text>
</comment>
<protein>
    <recommendedName>
        <fullName evidence="3">Energy transducer TonB</fullName>
    </recommendedName>
</protein>
<organism evidence="1 2">
    <name type="scientific">Dyella soli</name>
    <dbReference type="NCBI Taxonomy" id="522319"/>
    <lineage>
        <taxon>Bacteria</taxon>
        <taxon>Pseudomonadati</taxon>
        <taxon>Pseudomonadota</taxon>
        <taxon>Gammaproteobacteria</taxon>
        <taxon>Lysobacterales</taxon>
        <taxon>Rhodanobacteraceae</taxon>
        <taxon>Dyella</taxon>
    </lineage>
</organism>
<proteinExistence type="predicted"/>
<dbReference type="Proteomes" id="UP000291822">
    <property type="component" value="Unassembled WGS sequence"/>
</dbReference>
<dbReference type="AlphaFoldDB" id="A0A4R0YZX4"/>
<dbReference type="RefSeq" id="WP_165583081.1">
    <property type="nucleotide sequence ID" value="NZ_SJTG01000001.1"/>
</dbReference>
<evidence type="ECO:0000313" key="2">
    <source>
        <dbReference type="Proteomes" id="UP000291822"/>
    </source>
</evidence>